<name>A0A7J0GFU4_9ERIC</name>
<feature type="compositionally biased region" description="Basic and acidic residues" evidence="1">
    <location>
        <begin position="242"/>
        <end position="263"/>
    </location>
</feature>
<evidence type="ECO:0000313" key="4">
    <source>
        <dbReference type="Proteomes" id="UP000585474"/>
    </source>
</evidence>
<evidence type="ECO:0000259" key="2">
    <source>
        <dbReference type="Pfam" id="PF03732"/>
    </source>
</evidence>
<protein>
    <recommendedName>
        <fullName evidence="2">Retrotransposon gag domain-containing protein</fullName>
    </recommendedName>
</protein>
<dbReference type="PANTHER" id="PTHR33223">
    <property type="entry name" value="CCHC-TYPE DOMAIN-CONTAINING PROTEIN"/>
    <property type="match status" value="1"/>
</dbReference>
<dbReference type="PANTHER" id="PTHR33223:SF10">
    <property type="entry name" value="AMINOTRANSFERASE-LIKE PLANT MOBILE DOMAIN-CONTAINING PROTEIN"/>
    <property type="match status" value="1"/>
</dbReference>
<organism evidence="3 4">
    <name type="scientific">Actinidia rufa</name>
    <dbReference type="NCBI Taxonomy" id="165716"/>
    <lineage>
        <taxon>Eukaryota</taxon>
        <taxon>Viridiplantae</taxon>
        <taxon>Streptophyta</taxon>
        <taxon>Embryophyta</taxon>
        <taxon>Tracheophyta</taxon>
        <taxon>Spermatophyta</taxon>
        <taxon>Magnoliopsida</taxon>
        <taxon>eudicotyledons</taxon>
        <taxon>Gunneridae</taxon>
        <taxon>Pentapetalae</taxon>
        <taxon>asterids</taxon>
        <taxon>Ericales</taxon>
        <taxon>Actinidiaceae</taxon>
        <taxon>Actinidia</taxon>
    </lineage>
</organism>
<feature type="region of interest" description="Disordered" evidence="1">
    <location>
        <begin position="242"/>
        <end position="289"/>
    </location>
</feature>
<dbReference type="Proteomes" id="UP000585474">
    <property type="component" value="Unassembled WGS sequence"/>
</dbReference>
<feature type="domain" description="Retrotransposon gag" evidence="2">
    <location>
        <begin position="135"/>
        <end position="176"/>
    </location>
</feature>
<dbReference type="Pfam" id="PF03732">
    <property type="entry name" value="Retrotrans_gag"/>
    <property type="match status" value="1"/>
</dbReference>
<accession>A0A7J0GFU4</accession>
<proteinExistence type="predicted"/>
<evidence type="ECO:0000256" key="1">
    <source>
        <dbReference type="SAM" id="MobiDB-lite"/>
    </source>
</evidence>
<dbReference type="AlphaFoldDB" id="A0A7J0GFU4"/>
<comment type="caution">
    <text evidence="3">The sequence shown here is derived from an EMBL/GenBank/DDBJ whole genome shotgun (WGS) entry which is preliminary data.</text>
</comment>
<dbReference type="EMBL" id="BJWL01000021">
    <property type="protein sequence ID" value="GFZ09644.1"/>
    <property type="molecule type" value="Genomic_DNA"/>
</dbReference>
<reference evidence="3 4" key="1">
    <citation type="submission" date="2019-07" db="EMBL/GenBank/DDBJ databases">
        <title>De Novo Assembly of kiwifruit Actinidia rufa.</title>
        <authorList>
            <person name="Sugita-Konishi S."/>
            <person name="Sato K."/>
            <person name="Mori E."/>
            <person name="Abe Y."/>
            <person name="Kisaki G."/>
            <person name="Hamano K."/>
            <person name="Suezawa K."/>
            <person name="Otani M."/>
            <person name="Fukuda T."/>
            <person name="Manabe T."/>
            <person name="Gomi K."/>
            <person name="Tabuchi M."/>
            <person name="Akimitsu K."/>
            <person name="Kataoka I."/>
        </authorList>
    </citation>
    <scope>NUCLEOTIDE SEQUENCE [LARGE SCALE GENOMIC DNA]</scope>
    <source>
        <strain evidence="4">cv. Fuchu</strain>
    </source>
</reference>
<sequence>MIAGCSPYGILLFALCKTPEVEGKEIRGRGRSPCHDDQVPRCRDRSTAQKIKDLNSRVDAINIGTNAPITVNAFLIKQTDPPFIDKVMRTRVSSKFKLPSQLGVYEGKTDPMDHLDSYKNLMSLQGYSDEVMCKAFSVTLKGSARSWFRKLTPGTIDTFDDLSRHFVANFMSCRKWRILVTVVIMAMMEGLRPGPLVDSLSKNVPETLATLQSKADKYIVAEELAKAKQRWRGRDDKKKELEIRRVDYRDEARNKRPDRDSRRQTSSRCPRTPPRRPELVLPPFNAPVA</sequence>
<keyword evidence="4" id="KW-1185">Reference proteome</keyword>
<gene>
    <name evidence="3" type="ORF">Acr_21g0002430</name>
</gene>
<dbReference type="InterPro" id="IPR005162">
    <property type="entry name" value="Retrotrans_gag_dom"/>
</dbReference>
<dbReference type="OrthoDB" id="1752139at2759"/>
<evidence type="ECO:0000313" key="3">
    <source>
        <dbReference type="EMBL" id="GFZ09644.1"/>
    </source>
</evidence>